<keyword evidence="6" id="KW-1185">Reference proteome</keyword>
<evidence type="ECO:0008006" key="7">
    <source>
        <dbReference type="Google" id="ProtNLM"/>
    </source>
</evidence>
<feature type="compositionally biased region" description="Polar residues" evidence="1">
    <location>
        <begin position="266"/>
        <end position="282"/>
    </location>
</feature>
<gene>
    <name evidence="5" type="ORF">JRQ81_013874</name>
</gene>
<dbReference type="GO" id="GO:0033588">
    <property type="term" value="C:elongator holoenzyme complex"/>
    <property type="evidence" value="ECO:0007669"/>
    <property type="project" value="InterPro"/>
</dbReference>
<dbReference type="OrthoDB" id="40048at2759"/>
<evidence type="ECO:0000313" key="6">
    <source>
        <dbReference type="Proteomes" id="UP001142489"/>
    </source>
</evidence>
<feature type="domain" description="ELP1 TPR" evidence="2">
    <location>
        <begin position="27"/>
        <end position="183"/>
    </location>
</feature>
<evidence type="ECO:0000313" key="5">
    <source>
        <dbReference type="EMBL" id="KAJ7335933.1"/>
    </source>
</evidence>
<dbReference type="Pfam" id="PF23936">
    <property type="entry name" value="HB_ELP1"/>
    <property type="match status" value="1"/>
</dbReference>
<dbReference type="Pfam" id="PF23925">
    <property type="entry name" value="A-sol_ELP1"/>
    <property type="match status" value="1"/>
</dbReference>
<evidence type="ECO:0000259" key="4">
    <source>
        <dbReference type="Pfam" id="PF23936"/>
    </source>
</evidence>
<feature type="compositionally biased region" description="Basic residues" evidence="1">
    <location>
        <begin position="283"/>
        <end position="295"/>
    </location>
</feature>
<name>A0A9Q0Y0Q5_9SAUR</name>
<dbReference type="GO" id="GO:0002926">
    <property type="term" value="P:tRNA wobble base 5-methoxycarbonylmethyl-2-thiouridinylation"/>
    <property type="evidence" value="ECO:0007669"/>
    <property type="project" value="TreeGrafter"/>
</dbReference>
<dbReference type="InterPro" id="IPR056169">
    <property type="entry name" value="HB_ELP1"/>
</dbReference>
<dbReference type="GO" id="GO:0005829">
    <property type="term" value="C:cytosol"/>
    <property type="evidence" value="ECO:0007669"/>
    <property type="project" value="TreeGrafter"/>
</dbReference>
<dbReference type="InterPro" id="IPR006849">
    <property type="entry name" value="Elp1"/>
</dbReference>
<dbReference type="InterPro" id="IPR056167">
    <property type="entry name" value="A-sol_ELP1"/>
</dbReference>
<reference evidence="5" key="1">
    <citation type="journal article" date="2023" name="DNA Res.">
        <title>Chromosome-level genome assembly of Phrynocephalus forsythii using third-generation DNA sequencing and Hi-C analysis.</title>
        <authorList>
            <person name="Qi Y."/>
            <person name="Zhao W."/>
            <person name="Zhao Y."/>
            <person name="Niu C."/>
            <person name="Cao S."/>
            <person name="Zhang Y."/>
        </authorList>
    </citation>
    <scope>NUCLEOTIDE SEQUENCE</scope>
    <source>
        <tissue evidence="5">Muscle</tissue>
    </source>
</reference>
<dbReference type="Proteomes" id="UP001142489">
    <property type="component" value="Unassembled WGS sequence"/>
</dbReference>
<comment type="caution">
    <text evidence="5">The sequence shown here is derived from an EMBL/GenBank/DDBJ whole genome shotgun (WGS) entry which is preliminary data.</text>
</comment>
<evidence type="ECO:0000259" key="3">
    <source>
        <dbReference type="Pfam" id="PF23925"/>
    </source>
</evidence>
<evidence type="ECO:0000259" key="2">
    <source>
        <dbReference type="Pfam" id="PF23878"/>
    </source>
</evidence>
<feature type="domain" description="ELP1 three-helical bundle" evidence="4">
    <location>
        <begin position="192"/>
        <end position="362"/>
    </location>
</feature>
<dbReference type="InterPro" id="IPR056166">
    <property type="entry name" value="TPR_ELP1"/>
</dbReference>
<dbReference type="EMBL" id="JAPFRF010000004">
    <property type="protein sequence ID" value="KAJ7335933.1"/>
    <property type="molecule type" value="Genomic_DNA"/>
</dbReference>
<dbReference type="PANTHER" id="PTHR12747:SF0">
    <property type="entry name" value="ELONGATOR COMPLEX PROTEIN 1"/>
    <property type="match status" value="1"/>
</dbReference>
<accession>A0A9Q0Y0Q5</accession>
<evidence type="ECO:0000256" key="1">
    <source>
        <dbReference type="SAM" id="MobiDB-lite"/>
    </source>
</evidence>
<sequence>MVAEKSQKDPKEYLPFLNKLKKMESNYQRYSIDKYLKRYPKALQHLSKCGPEHFSEFLNLVVDQKLYKEALKLYLPDTQEHKTVSYAYGEYLVQKHLPEQAGLVFFRCGAFEKALGAFLISGNWQQALCTAAELCYPEEKLAGRFAEKRKYTDAAILLEQYAKDYEEAILLLLEGNTWDEALRLIYKYNRRDILETNFKPSLLEVQKNQLVFLGTQKAALSRHRQRLSVVRELKQQAQHDLLDLEAPNCPESDLFSDASSMVTATDMSSKYTHSNSRISARSSKNRRKAERKKHSLKEGSPLEDVALLEVLGEIIRSIDSMKGEVHSLLKHLVLVGYDGQAQELQDTFEESLGLTEQSLLEIWSPDLQQIPANPILGPNSTANSISAAYNQQKSMALGVQDPELFMPPKLNKSMQWKLNILQ</sequence>
<dbReference type="Pfam" id="PF23878">
    <property type="entry name" value="TPR_ELP1"/>
    <property type="match status" value="1"/>
</dbReference>
<organism evidence="5 6">
    <name type="scientific">Phrynocephalus forsythii</name>
    <dbReference type="NCBI Taxonomy" id="171643"/>
    <lineage>
        <taxon>Eukaryota</taxon>
        <taxon>Metazoa</taxon>
        <taxon>Chordata</taxon>
        <taxon>Craniata</taxon>
        <taxon>Vertebrata</taxon>
        <taxon>Euteleostomi</taxon>
        <taxon>Lepidosauria</taxon>
        <taxon>Squamata</taxon>
        <taxon>Bifurcata</taxon>
        <taxon>Unidentata</taxon>
        <taxon>Episquamata</taxon>
        <taxon>Toxicofera</taxon>
        <taxon>Iguania</taxon>
        <taxon>Acrodonta</taxon>
        <taxon>Agamidae</taxon>
        <taxon>Agaminae</taxon>
        <taxon>Phrynocephalus</taxon>
    </lineage>
</organism>
<dbReference type="GO" id="GO:0000049">
    <property type="term" value="F:tRNA binding"/>
    <property type="evidence" value="ECO:0007669"/>
    <property type="project" value="TreeGrafter"/>
</dbReference>
<dbReference type="AlphaFoldDB" id="A0A9Q0Y0Q5"/>
<proteinExistence type="predicted"/>
<dbReference type="PANTHER" id="PTHR12747">
    <property type="entry name" value="ELONGATOR COMPLEX PROTEIN 1"/>
    <property type="match status" value="1"/>
</dbReference>
<protein>
    <recommendedName>
        <fullName evidence="7">IkappaB kinase complex-associated protein</fullName>
    </recommendedName>
</protein>
<feature type="region of interest" description="Disordered" evidence="1">
    <location>
        <begin position="266"/>
        <end position="297"/>
    </location>
</feature>
<feature type="domain" description="ELP1 alpha-solenoid" evidence="3">
    <location>
        <begin position="1"/>
        <end position="20"/>
    </location>
</feature>